<evidence type="ECO:0000256" key="1">
    <source>
        <dbReference type="ARBA" id="ARBA00022729"/>
    </source>
</evidence>
<reference evidence="5 6" key="1">
    <citation type="submission" date="2018-06" db="EMBL/GenBank/DDBJ databases">
        <title>Streptacidiphilus pinicola sp. nov., isolated from pine grove soil.</title>
        <authorList>
            <person name="Roh S.G."/>
            <person name="Park S."/>
            <person name="Kim M.-K."/>
            <person name="Yun B.-R."/>
            <person name="Park J."/>
            <person name="Kim M.J."/>
            <person name="Kim Y.S."/>
            <person name="Kim S.B."/>
        </authorList>
    </citation>
    <scope>NUCLEOTIDE SEQUENCE [LARGE SCALE GENOMIC DNA]</scope>
    <source>
        <strain evidence="5 6">MMS16-CNU450</strain>
    </source>
</reference>
<comment type="caution">
    <text evidence="5">The sequence shown here is derived from an EMBL/GenBank/DDBJ whole genome shotgun (WGS) entry which is preliminary data.</text>
</comment>
<proteinExistence type="predicted"/>
<dbReference type="RefSeq" id="WP_111506099.1">
    <property type="nucleotide sequence ID" value="NZ_QKYN01000126.1"/>
</dbReference>
<dbReference type="InterPro" id="IPR035992">
    <property type="entry name" value="Ricin_B-like_lectins"/>
</dbReference>
<keyword evidence="2" id="KW-1015">Disulfide bond</keyword>
<feature type="domain" description="LamG-like jellyroll fold" evidence="4">
    <location>
        <begin position="1214"/>
        <end position="1355"/>
    </location>
</feature>
<dbReference type="SUPFAM" id="SSF50370">
    <property type="entry name" value="Ricin B-like lectins"/>
    <property type="match status" value="1"/>
</dbReference>
<dbReference type="Gene3D" id="2.60.120.200">
    <property type="match status" value="1"/>
</dbReference>
<evidence type="ECO:0000313" key="5">
    <source>
        <dbReference type="EMBL" id="RAG82083.1"/>
    </source>
</evidence>
<feature type="domain" description="Ricin B lectin" evidence="3">
    <location>
        <begin position="945"/>
        <end position="1075"/>
    </location>
</feature>
<dbReference type="Pfam" id="PF00652">
    <property type="entry name" value="Ricin_B_lectin"/>
    <property type="match status" value="1"/>
</dbReference>
<dbReference type="InterPro" id="IPR013320">
    <property type="entry name" value="ConA-like_dom_sf"/>
</dbReference>
<evidence type="ECO:0000313" key="6">
    <source>
        <dbReference type="Proteomes" id="UP000248889"/>
    </source>
</evidence>
<keyword evidence="6" id="KW-1185">Reference proteome</keyword>
<protein>
    <submittedName>
        <fullName evidence="5">Uncharacterized protein</fullName>
    </submittedName>
</protein>
<sequence>MTTDTTNVVANPDGSLTQTTNALPVQIQQNGTWVPLDDTLTQNADGTISPKATPTNVVLSGGGSGPLVTLTDPAGHSLAMSMPFTLPTPTLSGNTAAYSSVLPGVDLSVSVDEQGTFRDVLIVHDAAAAANPALKTLQLAASGQGLNLASDTGGGMVAEAADGTAVFSSPAPVMWDSSTGSSGTITAHAAATLADAGGASTSSVDGPGSGAQVDPVALAASGNALTLTPDQNLLTGNGVSFPVFIDPAVVDDTTKYYDQVWEGCPDADTGWNTEEGNGTSAGEGIGYIQPAWGGTCGSGYEESFYVMDLSKIPHGASVSKANVNLTQTYGAYGGCDKKWPVTLRVTDGINSPTSSNPTTWNHRPYAATGVMAFSQTNLMYSVDATTSCGGGNTTTFDLASQVNAAQGGTITFGLYGEENTDATNFGHMRFARNPYIQTTYDLKPNIDPSTVDTSPKAVTVDASGNLVSASPACGSGTPGWIGLTSTNYGASSIDLQSTATSPITGTDLAIWYTMVDNKLNDGTGNPKQVTSGNVPYAVSPRVGSYPIGTTVQDGHQYTWQTHASDGTLPSNTVSGCTFDVDLTPPAQATIASSDFPASGSGTAPAKDAGQAGSFTVTATDPAPDASTCTLGTCLPASGIAGFRYSLDQPIPTLGFTYQAASSGQATLNITPGMWGSHILYVEAVDNAGNVQTVPSTYSFYAPWNPTTKVTAGDLTGDGVPDMLATDNNGNLILLPGNTDPSTTAATIAGTPSTSPDGTSWKNFDIAHRGSLQNGGVDDLFAYSTKTSAMYRYTNDGENGGTYGHFSKTSGVSPITHPTCTATGRCTGYNTDWSGIRQMIAPGDLQGDTSYATANLITKELDGSGHQELWLYQTTASTPLSNPVLLGTGDWSQFDLIAPGVVGGNLATKTPGTPMLWVRATSTGMIYSLPLKDSSGSITTLTPPVTTTLQTSLTDSSGRKLCIDDNALGTADGNRIQVWFCDSTVAQYWTYSPDQSLRVLGKCLDATSTPTSGTKLQLWTCNGTAAQHWLSGANGSLTLASQPGLCVDDPGSSTTDGTQLQLYGCDNTSAQNWTSAAVSGWTTNPSTDLSPILPAAAYPAVASPGDMTGLGQPDLYAASAGGDIIDYQGLAPTGTNANFAAPFVQGSYSTATHWWILSDGGSNTTAADNAPGGTPATLNGGTTWTTDSKRGTVLTFDGKTGYTQVGTTPVIDTTQSFSISAWIDLTDTSLAQQFLGEGTNYHQAFTLGYNPSGGGFMFQATGANTATTPWYTAAANAPAQTGWHHLVGVYDATARTMTLYVDGSLAGQATNAAITPAIGPLTMGAVTFAGGTVSLYSQSNGSLSDMHVYPTALSPSAATSISDNPPQINQLN</sequence>
<gene>
    <name evidence="5" type="ORF">DN069_29435</name>
</gene>
<dbReference type="SUPFAM" id="SSF49899">
    <property type="entry name" value="Concanavalin A-like lectins/glucanases"/>
    <property type="match status" value="1"/>
</dbReference>
<evidence type="ECO:0000259" key="3">
    <source>
        <dbReference type="SMART" id="SM00458"/>
    </source>
</evidence>
<evidence type="ECO:0000256" key="2">
    <source>
        <dbReference type="ARBA" id="ARBA00023157"/>
    </source>
</evidence>
<dbReference type="InterPro" id="IPR028994">
    <property type="entry name" value="Integrin_alpha_N"/>
</dbReference>
<accession>A0A2X0IEN6</accession>
<dbReference type="InterPro" id="IPR000772">
    <property type="entry name" value="Ricin_B_lectin"/>
</dbReference>
<dbReference type="Proteomes" id="UP000248889">
    <property type="component" value="Unassembled WGS sequence"/>
</dbReference>
<dbReference type="InterPro" id="IPR006558">
    <property type="entry name" value="LamG-like"/>
</dbReference>
<keyword evidence="1" id="KW-0732">Signal</keyword>
<organism evidence="5 6">
    <name type="scientific">Streptacidiphilus pinicola</name>
    <dbReference type="NCBI Taxonomy" id="2219663"/>
    <lineage>
        <taxon>Bacteria</taxon>
        <taxon>Bacillati</taxon>
        <taxon>Actinomycetota</taxon>
        <taxon>Actinomycetes</taxon>
        <taxon>Kitasatosporales</taxon>
        <taxon>Streptomycetaceae</taxon>
        <taxon>Streptacidiphilus</taxon>
    </lineage>
</organism>
<dbReference type="Gene3D" id="2.80.10.50">
    <property type="match status" value="2"/>
</dbReference>
<dbReference type="Pfam" id="PF13385">
    <property type="entry name" value="Laminin_G_3"/>
    <property type="match status" value="1"/>
</dbReference>
<dbReference type="SUPFAM" id="SSF69318">
    <property type="entry name" value="Integrin alpha N-terminal domain"/>
    <property type="match status" value="1"/>
</dbReference>
<name>A0A2X0IEN6_9ACTN</name>
<dbReference type="CDD" id="cd23451">
    <property type="entry name" value="beta-trefoil_Ricin_laminarinase"/>
    <property type="match status" value="1"/>
</dbReference>
<evidence type="ECO:0000259" key="4">
    <source>
        <dbReference type="SMART" id="SM00560"/>
    </source>
</evidence>
<dbReference type="OrthoDB" id="3845493at2"/>
<dbReference type="SMART" id="SM00458">
    <property type="entry name" value="RICIN"/>
    <property type="match status" value="1"/>
</dbReference>
<dbReference type="EMBL" id="QKYN01000126">
    <property type="protein sequence ID" value="RAG82083.1"/>
    <property type="molecule type" value="Genomic_DNA"/>
</dbReference>
<dbReference type="PROSITE" id="PS50231">
    <property type="entry name" value="RICIN_B_LECTIN"/>
    <property type="match status" value="1"/>
</dbReference>
<dbReference type="SMART" id="SM00560">
    <property type="entry name" value="LamGL"/>
    <property type="match status" value="1"/>
</dbReference>